<accession>A0A1G7DFP8</accession>
<organism evidence="2 3">
    <name type="scientific">Bhargavaea beijingensis</name>
    <dbReference type="NCBI Taxonomy" id="426756"/>
    <lineage>
        <taxon>Bacteria</taxon>
        <taxon>Bacillati</taxon>
        <taxon>Bacillota</taxon>
        <taxon>Bacilli</taxon>
        <taxon>Bacillales</taxon>
        <taxon>Caryophanaceae</taxon>
        <taxon>Bhargavaea</taxon>
    </lineage>
</organism>
<sequence length="101" mass="11168">MCSIKIKVNEDAQKWFHDEMGLDSGDFVRFTIRYGGSGLQPGFSLGLSAEEPESPAATAEAGGITYFVESDDEWYFDGHDLVVGYDAALDEPKYGYEKEKA</sequence>
<dbReference type="AlphaFoldDB" id="A0A1G7DFP8"/>
<dbReference type="InterPro" id="IPR008326">
    <property type="entry name" value="PdhI-like"/>
</dbReference>
<dbReference type="Proteomes" id="UP000198823">
    <property type="component" value="Unassembled WGS sequence"/>
</dbReference>
<dbReference type="STRING" id="426756.SAMN04488126_11059"/>
<dbReference type="InterPro" id="IPR035903">
    <property type="entry name" value="HesB-like_dom_sf"/>
</dbReference>
<dbReference type="EMBL" id="FNAR01000010">
    <property type="protein sequence ID" value="SDE50381.1"/>
    <property type="molecule type" value="Genomic_DNA"/>
</dbReference>
<protein>
    <submittedName>
        <fullName evidence="2">Uncharacterized protein YneR</fullName>
    </submittedName>
</protein>
<proteinExistence type="inferred from homology"/>
<dbReference type="SUPFAM" id="SSF89360">
    <property type="entry name" value="HesB-like domain"/>
    <property type="match status" value="1"/>
</dbReference>
<evidence type="ECO:0000313" key="2">
    <source>
        <dbReference type="EMBL" id="SDE50381.1"/>
    </source>
</evidence>
<gene>
    <name evidence="2" type="ORF">SAMN04488126_11059</name>
</gene>
<evidence type="ECO:0000313" key="3">
    <source>
        <dbReference type="Proteomes" id="UP000198823"/>
    </source>
</evidence>
<dbReference type="PIRSF" id="PIRSF034852">
    <property type="entry name" value="UCP034852"/>
    <property type="match status" value="1"/>
</dbReference>
<name>A0A1G7DFP8_9BACL</name>
<evidence type="ECO:0000256" key="1">
    <source>
        <dbReference type="ARBA" id="ARBA00006718"/>
    </source>
</evidence>
<comment type="similarity">
    <text evidence="1">Belongs to the HesB/IscA family.</text>
</comment>
<reference evidence="2 3" key="1">
    <citation type="submission" date="2016-10" db="EMBL/GenBank/DDBJ databases">
        <authorList>
            <person name="de Groot N.N."/>
        </authorList>
    </citation>
    <scope>NUCLEOTIDE SEQUENCE [LARGE SCALE GENOMIC DNA]</scope>
    <source>
        <strain evidence="2 3">CGMCC 1.6762</strain>
    </source>
</reference>